<dbReference type="Proteomes" id="UP000018211">
    <property type="component" value="Unassembled WGS sequence"/>
</dbReference>
<evidence type="ECO:0008006" key="3">
    <source>
        <dbReference type="Google" id="ProtNLM"/>
    </source>
</evidence>
<sequence length="48" mass="5673">MCGIRSIFSHIESPFQFLDLLVFSMLNCYLPEHGYLPIHAQDKLDRYI</sequence>
<dbReference type="EMBL" id="CAOF01000070">
    <property type="protein sequence ID" value="CCO45893.1"/>
    <property type="molecule type" value="Genomic_DNA"/>
</dbReference>
<evidence type="ECO:0000313" key="1">
    <source>
        <dbReference type="EMBL" id="CCO45893.1"/>
    </source>
</evidence>
<organism evidence="1 2">
    <name type="scientific">Vibrio nigripulchritudo SOn1</name>
    <dbReference type="NCBI Taxonomy" id="1238450"/>
    <lineage>
        <taxon>Bacteria</taxon>
        <taxon>Pseudomonadati</taxon>
        <taxon>Pseudomonadota</taxon>
        <taxon>Gammaproteobacteria</taxon>
        <taxon>Vibrionales</taxon>
        <taxon>Vibrionaceae</taxon>
        <taxon>Vibrio</taxon>
    </lineage>
</organism>
<accession>A0AAV2VMY1</accession>
<reference evidence="1 2" key="1">
    <citation type="journal article" date="2013" name="ISME J.">
        <title>Comparative genomics of pathogenic lineages of Vibrio nigripulchritudo identifies virulence-associated traits.</title>
        <authorList>
            <person name="Goudenege D."/>
            <person name="Labreuche Y."/>
            <person name="Krin E."/>
            <person name="Ansquer D."/>
            <person name="Mangenot S."/>
            <person name="Calteau A."/>
            <person name="Medigue C."/>
            <person name="Mazel D."/>
            <person name="Polz M.F."/>
            <person name="Le Roux F."/>
        </authorList>
    </citation>
    <scope>NUCLEOTIDE SEQUENCE [LARGE SCALE GENOMIC DNA]</scope>
    <source>
        <strain evidence="1 2">SOn1</strain>
    </source>
</reference>
<proteinExistence type="predicted"/>
<comment type="caution">
    <text evidence="1">The sequence shown here is derived from an EMBL/GenBank/DDBJ whole genome shotgun (WGS) entry which is preliminary data.</text>
</comment>
<gene>
    <name evidence="1" type="ORF">VIBNISOn1_1610015</name>
</gene>
<evidence type="ECO:0000313" key="2">
    <source>
        <dbReference type="Proteomes" id="UP000018211"/>
    </source>
</evidence>
<dbReference type="AlphaFoldDB" id="A0AAV2VMY1"/>
<protein>
    <recommendedName>
        <fullName evidence="3">Transposase</fullName>
    </recommendedName>
</protein>
<name>A0AAV2VMY1_9VIBR</name>